<dbReference type="Proteomes" id="UP000029444">
    <property type="component" value="Unassembled WGS sequence"/>
</dbReference>
<evidence type="ECO:0000313" key="2">
    <source>
        <dbReference type="Proteomes" id="UP000029444"/>
    </source>
</evidence>
<protein>
    <submittedName>
        <fullName evidence="1">Uncharacterized protein</fullName>
    </submittedName>
</protein>
<proteinExistence type="predicted"/>
<keyword evidence="2" id="KW-1185">Reference proteome</keyword>
<organism evidence="1 2">
    <name type="scientific">Alcanivorax nanhaiticus</name>
    <dbReference type="NCBI Taxonomy" id="1177154"/>
    <lineage>
        <taxon>Bacteria</taxon>
        <taxon>Pseudomonadati</taxon>
        <taxon>Pseudomonadota</taxon>
        <taxon>Gammaproteobacteria</taxon>
        <taxon>Oceanospirillales</taxon>
        <taxon>Alcanivoracaceae</taxon>
        <taxon>Alcanivorax</taxon>
    </lineage>
</organism>
<comment type="caution">
    <text evidence="1">The sequence shown here is derived from an EMBL/GenBank/DDBJ whole genome shotgun (WGS) entry which is preliminary data.</text>
</comment>
<sequence>MQRLKLFFQIVGDLRKSLLAVLDKCQLCSLPGLLIAKAGNVLADLGLLCTEIIRDQFRGQHRQGLIPCLKLFGKSLLLALILRQGLGKLSEFLLNQFMTLLQRDDGRNGLLQFTGLLQQVVLGVAQATAQECLANRFIQIGRKNDCHRIQIVMLLEAV</sequence>
<accession>A0A095SLC3</accession>
<evidence type="ECO:0000313" key="1">
    <source>
        <dbReference type="EMBL" id="KGD65392.1"/>
    </source>
</evidence>
<gene>
    <name evidence="1" type="ORF">Y5S_01285</name>
</gene>
<name>A0A095SLC3_9GAMM</name>
<dbReference type="EMBL" id="ARXV01000004">
    <property type="protein sequence ID" value="KGD65392.1"/>
    <property type="molecule type" value="Genomic_DNA"/>
</dbReference>
<dbReference type="AlphaFoldDB" id="A0A095SLC3"/>
<reference evidence="1 2" key="1">
    <citation type="submission" date="2012-09" db="EMBL/GenBank/DDBJ databases">
        <title>Genome Sequence of alkane-degrading Bacterium Alcanivorax sp. 19-m-6.</title>
        <authorList>
            <person name="Lai Q."/>
            <person name="Shao Z."/>
        </authorList>
    </citation>
    <scope>NUCLEOTIDE SEQUENCE [LARGE SCALE GENOMIC DNA]</scope>
    <source>
        <strain evidence="1 2">19-m-6</strain>
    </source>
</reference>